<evidence type="ECO:0000256" key="9">
    <source>
        <dbReference type="ARBA" id="ARBA00023004"/>
    </source>
</evidence>
<dbReference type="CDD" id="cd18788">
    <property type="entry name" value="SF2_C_XPD"/>
    <property type="match status" value="1"/>
</dbReference>
<protein>
    <recommendedName>
        <fullName evidence="14">Helicase ATP-binding domain-containing protein</fullName>
    </recommendedName>
</protein>
<keyword evidence="16" id="KW-1185">Reference proteome</keyword>
<accession>W1NTN6</accession>
<dbReference type="EMBL" id="KI395307">
    <property type="protein sequence ID" value="ERM98565.1"/>
    <property type="molecule type" value="Genomic_DNA"/>
</dbReference>
<evidence type="ECO:0000313" key="16">
    <source>
        <dbReference type="Proteomes" id="UP000017836"/>
    </source>
</evidence>
<dbReference type="InterPro" id="IPR002464">
    <property type="entry name" value="DNA/RNA_helicase_DEAH_CS"/>
</dbReference>
<name>W1NTN6_AMBTC</name>
<evidence type="ECO:0000256" key="2">
    <source>
        <dbReference type="ARBA" id="ARBA00004123"/>
    </source>
</evidence>
<comment type="similarity">
    <text evidence="3">Belongs to the DEAD box helicase family. DEAH subfamily. DDX11/CHL1 sub-subfamily.</text>
</comment>
<evidence type="ECO:0000256" key="13">
    <source>
        <dbReference type="SAM" id="MobiDB-lite"/>
    </source>
</evidence>
<dbReference type="Pfam" id="PF13307">
    <property type="entry name" value="Helicase_C_2"/>
    <property type="match status" value="1"/>
</dbReference>
<dbReference type="InterPro" id="IPR013020">
    <property type="entry name" value="Rad3/Chl1-like"/>
</dbReference>
<dbReference type="GO" id="GO:0005634">
    <property type="term" value="C:nucleus"/>
    <property type="evidence" value="ECO:0000318"/>
    <property type="project" value="GO_Central"/>
</dbReference>
<sequence>MQEETPKFPAFPFKPYSIQLQFMTALYNALDSGGVAMLESPTGTGKTLSIICSALQWVVDQRSKEKKPNTAIDQGSHNFDDEPDWMKNFVVPKGEKSPQKKSSTFGYKSVDSRERRTQRNPIESNNNICGRKGGLIKMGSNSTIGEMDEDEEFLVNEYKSETDENGDKNTKRKAAGSSSDEEVDDDEEEETEGDGVFKVYFSSRTHSQLSQFVKEMQRTVFASTLRVICLGSRKSLCTNAEVSKLGSLGRINERCMELQRRKTTKESRSKISNNGVKIQRSKLSSGCPMMKHKKFQRQLRNEISQSDAMDIEDLLRLGQKIGTCPYYGSRSMVRTADLVVLPYQSLLLKSARESLGLTLKNSVVIIDEAHNLADALINMYNSKVTKFQLEQVEYHLTMYFERFRNRLGTGNRRYIQILMVVAKALLQLLICKEEVNSVEHCKVIDAQQTEEPEMCNSSVTVNDFLFSLEIDNVNLIKLKEYVKESNITHKVSGYGAKLNILANGSPQSSAIDDRSVGVEGSIVSAFQAFVDFMFALTNDDTDGRIIVSKKEGSLKFVMLAGEKIFSEIVDQAHAVVLAGGTLQPTEETVDRLFPCLPMERLHLFSCNHIVPPESILPIAVSCGPTGKKFDFSYHYRSSPGTMEELGYLICNLVTVVPEGIVVFFSSFEYEKQVHESWKASGIMARIQKRKRVFREPRNSVEVESVLKEYQEAILVSIDNSAQSHGALLLAVVGGKVSEGINFSDGMGRCVVMVGLPYPSPSNIELIERIKHIEGLGKPKSQCVGNHIYCETPSEAGFQILKCCKNRGREYYENLCMKAVNQSIGRVIRHVNDYAAILLVDSRYSSLPSKRSFADPSSKLPLWIKDRLPYQSLMSMGSLVPHLARGLGWAGLGWAGLYASLGIEACGSSSDLDLA</sequence>
<dbReference type="GO" id="GO:0005524">
    <property type="term" value="F:ATP binding"/>
    <property type="evidence" value="ECO:0007669"/>
    <property type="project" value="UniProtKB-KW"/>
</dbReference>
<evidence type="ECO:0000256" key="4">
    <source>
        <dbReference type="ARBA" id="ARBA00022723"/>
    </source>
</evidence>
<proteinExistence type="inferred from homology"/>
<dbReference type="NCBIfam" id="TIGR00604">
    <property type="entry name" value="rad3"/>
    <property type="match status" value="1"/>
</dbReference>
<keyword evidence="11" id="KW-0413">Isomerase</keyword>
<dbReference type="Proteomes" id="UP000017836">
    <property type="component" value="Unassembled WGS sequence"/>
</dbReference>
<feature type="compositionally biased region" description="Polar residues" evidence="13">
    <location>
        <begin position="119"/>
        <end position="128"/>
    </location>
</feature>
<dbReference type="SMART" id="SM00488">
    <property type="entry name" value="DEXDc2"/>
    <property type="match status" value="1"/>
</dbReference>
<keyword evidence="8" id="KW-0067">ATP-binding</keyword>
<dbReference type="Gene3D" id="3.40.50.300">
    <property type="entry name" value="P-loop containing nucleotide triphosphate hydrolases"/>
    <property type="match status" value="3"/>
</dbReference>
<dbReference type="PANTHER" id="PTHR11472:SF41">
    <property type="entry name" value="ATP-DEPENDENT DNA HELICASE DDX11-RELATED"/>
    <property type="match status" value="1"/>
</dbReference>
<dbReference type="Pfam" id="PF06733">
    <property type="entry name" value="DEAD_2"/>
    <property type="match status" value="1"/>
</dbReference>
<dbReference type="GO" id="GO:0003678">
    <property type="term" value="F:DNA helicase activity"/>
    <property type="evidence" value="ECO:0000318"/>
    <property type="project" value="GO_Central"/>
</dbReference>
<keyword evidence="12" id="KW-0539">Nucleus</keyword>
<dbReference type="InterPro" id="IPR014013">
    <property type="entry name" value="Helic_SF1/SF2_ATP-bd_DinG/Rad3"/>
</dbReference>
<gene>
    <name evidence="15" type="ORF">AMTR_s00109p00029010</name>
</gene>
<reference evidence="16" key="1">
    <citation type="journal article" date="2013" name="Science">
        <title>The Amborella genome and the evolution of flowering plants.</title>
        <authorList>
            <consortium name="Amborella Genome Project"/>
        </authorList>
    </citation>
    <scope>NUCLEOTIDE SEQUENCE [LARGE SCALE GENOMIC DNA]</scope>
</reference>
<feature type="region of interest" description="Disordered" evidence="13">
    <location>
        <begin position="63"/>
        <end position="134"/>
    </location>
</feature>
<keyword evidence="4" id="KW-0479">Metal-binding</keyword>
<evidence type="ECO:0000256" key="8">
    <source>
        <dbReference type="ARBA" id="ARBA00022840"/>
    </source>
</evidence>
<evidence type="ECO:0000256" key="3">
    <source>
        <dbReference type="ARBA" id="ARBA00008435"/>
    </source>
</evidence>
<evidence type="ECO:0000256" key="1">
    <source>
        <dbReference type="ARBA" id="ARBA00001966"/>
    </source>
</evidence>
<dbReference type="InterPro" id="IPR010614">
    <property type="entry name" value="RAD3-like_helicase_DEAD"/>
</dbReference>
<evidence type="ECO:0000256" key="5">
    <source>
        <dbReference type="ARBA" id="ARBA00022741"/>
    </source>
</evidence>
<keyword evidence="10" id="KW-0411">Iron-sulfur</keyword>
<dbReference type="InterPro" id="IPR014001">
    <property type="entry name" value="Helicase_ATP-bd"/>
</dbReference>
<dbReference type="GO" id="GO:0034085">
    <property type="term" value="P:establishment of sister chromatid cohesion"/>
    <property type="evidence" value="ECO:0000318"/>
    <property type="project" value="GO_Central"/>
</dbReference>
<dbReference type="PROSITE" id="PS51193">
    <property type="entry name" value="HELICASE_ATP_BIND_2"/>
    <property type="match status" value="1"/>
</dbReference>
<dbReference type="OMA" id="QTHQFRD"/>
<dbReference type="InterPro" id="IPR027417">
    <property type="entry name" value="P-loop_NTPase"/>
</dbReference>
<dbReference type="GO" id="GO:0046872">
    <property type="term" value="F:metal ion binding"/>
    <property type="evidence" value="ECO:0007669"/>
    <property type="project" value="UniProtKB-KW"/>
</dbReference>
<organism evidence="15 16">
    <name type="scientific">Amborella trichopoda</name>
    <dbReference type="NCBI Taxonomy" id="13333"/>
    <lineage>
        <taxon>Eukaryota</taxon>
        <taxon>Viridiplantae</taxon>
        <taxon>Streptophyta</taxon>
        <taxon>Embryophyta</taxon>
        <taxon>Tracheophyta</taxon>
        <taxon>Spermatophyta</taxon>
        <taxon>Magnoliopsida</taxon>
        <taxon>Amborellales</taxon>
        <taxon>Amborellaceae</taxon>
        <taxon>Amborella</taxon>
    </lineage>
</organism>
<comment type="cofactor">
    <cofactor evidence="1">
        <name>[4Fe-4S] cluster</name>
        <dbReference type="ChEBI" id="CHEBI:49883"/>
    </cofactor>
</comment>
<dbReference type="eggNOG" id="KOG1133">
    <property type="taxonomic scope" value="Eukaryota"/>
</dbReference>
<feature type="compositionally biased region" description="Basic and acidic residues" evidence="13">
    <location>
        <begin position="159"/>
        <end position="169"/>
    </location>
</feature>
<dbReference type="InterPro" id="IPR045028">
    <property type="entry name" value="DinG/Rad3-like"/>
</dbReference>
<dbReference type="SMART" id="SM00491">
    <property type="entry name" value="HELICc2"/>
    <property type="match status" value="1"/>
</dbReference>
<evidence type="ECO:0000256" key="11">
    <source>
        <dbReference type="ARBA" id="ARBA00023235"/>
    </source>
</evidence>
<evidence type="ECO:0000256" key="12">
    <source>
        <dbReference type="ARBA" id="ARBA00023242"/>
    </source>
</evidence>
<feature type="region of interest" description="Disordered" evidence="13">
    <location>
        <begin position="159"/>
        <end position="192"/>
    </location>
</feature>
<feature type="compositionally biased region" description="Acidic residues" evidence="13">
    <location>
        <begin position="179"/>
        <end position="192"/>
    </location>
</feature>
<evidence type="ECO:0000256" key="6">
    <source>
        <dbReference type="ARBA" id="ARBA00022801"/>
    </source>
</evidence>
<dbReference type="PROSITE" id="PS00690">
    <property type="entry name" value="DEAH_ATP_HELICASE"/>
    <property type="match status" value="1"/>
</dbReference>
<dbReference type="InterPro" id="IPR006555">
    <property type="entry name" value="ATP-dep_Helicase_C"/>
</dbReference>
<dbReference type="PANTHER" id="PTHR11472">
    <property type="entry name" value="DNA REPAIR DEAD HELICASE RAD3/XP-D SUBFAMILY MEMBER"/>
    <property type="match status" value="1"/>
</dbReference>
<dbReference type="GO" id="GO:0003677">
    <property type="term" value="F:DNA binding"/>
    <property type="evidence" value="ECO:0007669"/>
    <property type="project" value="InterPro"/>
</dbReference>
<dbReference type="SMART" id="SM00487">
    <property type="entry name" value="DEXDc"/>
    <property type="match status" value="1"/>
</dbReference>
<dbReference type="GO" id="GO:0006139">
    <property type="term" value="P:nucleobase-containing compound metabolic process"/>
    <property type="evidence" value="ECO:0007669"/>
    <property type="project" value="InterPro"/>
</dbReference>
<dbReference type="GO" id="GO:0016818">
    <property type="term" value="F:hydrolase activity, acting on acid anhydrides, in phosphorus-containing anhydrides"/>
    <property type="evidence" value="ECO:0007669"/>
    <property type="project" value="InterPro"/>
</dbReference>
<evidence type="ECO:0000313" key="15">
    <source>
        <dbReference type="EMBL" id="ERM98565.1"/>
    </source>
</evidence>
<comment type="subcellular location">
    <subcellularLocation>
        <location evidence="2">Nucleus</location>
    </subcellularLocation>
</comment>
<dbReference type="InterPro" id="IPR006554">
    <property type="entry name" value="Helicase-like_DEXD_c2"/>
</dbReference>
<evidence type="ECO:0000256" key="10">
    <source>
        <dbReference type="ARBA" id="ARBA00023014"/>
    </source>
</evidence>
<keyword evidence="6" id="KW-0378">Hydrolase</keyword>
<evidence type="ECO:0000256" key="7">
    <source>
        <dbReference type="ARBA" id="ARBA00022806"/>
    </source>
</evidence>
<dbReference type="STRING" id="13333.W1NTN6"/>
<dbReference type="GO" id="GO:0051536">
    <property type="term" value="F:iron-sulfur cluster binding"/>
    <property type="evidence" value="ECO:0007669"/>
    <property type="project" value="UniProtKB-KW"/>
</dbReference>
<dbReference type="FunFam" id="3.40.50.300:FF:001250">
    <property type="entry name" value="Putative ATP-dependent RNA helicase DDX11"/>
    <property type="match status" value="1"/>
</dbReference>
<evidence type="ECO:0000259" key="14">
    <source>
        <dbReference type="PROSITE" id="PS51193"/>
    </source>
</evidence>
<dbReference type="SUPFAM" id="SSF52540">
    <property type="entry name" value="P-loop containing nucleoside triphosphate hydrolases"/>
    <property type="match status" value="1"/>
</dbReference>
<dbReference type="AlphaFoldDB" id="W1NTN6"/>
<feature type="domain" description="Helicase ATP-binding" evidence="14">
    <location>
        <begin position="5"/>
        <end position="432"/>
    </location>
</feature>
<dbReference type="GO" id="GO:0006974">
    <property type="term" value="P:DNA damage response"/>
    <property type="evidence" value="ECO:0007669"/>
    <property type="project" value="UniProtKB-ARBA"/>
</dbReference>
<dbReference type="HOGENOM" id="CLU_006515_2_1_1"/>
<dbReference type="Gramene" id="ERM98565">
    <property type="protein sequence ID" value="ERM98565"/>
    <property type="gene ID" value="AMTR_s00109p00029010"/>
</dbReference>
<keyword evidence="5" id="KW-0547">Nucleotide-binding</keyword>
<keyword evidence="7" id="KW-0347">Helicase</keyword>
<keyword evidence="9" id="KW-0408">Iron</keyword>